<dbReference type="Proteomes" id="UP000054538">
    <property type="component" value="Unassembled WGS sequence"/>
</dbReference>
<organism evidence="2 3">
    <name type="scientific">Paxillus rubicundulus Ve08.2h10</name>
    <dbReference type="NCBI Taxonomy" id="930991"/>
    <lineage>
        <taxon>Eukaryota</taxon>
        <taxon>Fungi</taxon>
        <taxon>Dikarya</taxon>
        <taxon>Basidiomycota</taxon>
        <taxon>Agaricomycotina</taxon>
        <taxon>Agaricomycetes</taxon>
        <taxon>Agaricomycetidae</taxon>
        <taxon>Boletales</taxon>
        <taxon>Paxilineae</taxon>
        <taxon>Paxillaceae</taxon>
        <taxon>Paxillus</taxon>
    </lineage>
</organism>
<evidence type="ECO:0000313" key="2">
    <source>
        <dbReference type="EMBL" id="KIK79231.1"/>
    </source>
</evidence>
<dbReference type="Pfam" id="PF00271">
    <property type="entry name" value="Helicase_C"/>
    <property type="match status" value="1"/>
</dbReference>
<dbReference type="HOGENOM" id="CLU_001103_19_3_1"/>
<reference evidence="3" key="2">
    <citation type="submission" date="2015-01" db="EMBL/GenBank/DDBJ databases">
        <title>Evolutionary Origins and Diversification of the Mycorrhizal Mutualists.</title>
        <authorList>
            <consortium name="DOE Joint Genome Institute"/>
            <consortium name="Mycorrhizal Genomics Consortium"/>
            <person name="Kohler A."/>
            <person name="Kuo A."/>
            <person name="Nagy L.G."/>
            <person name="Floudas D."/>
            <person name="Copeland A."/>
            <person name="Barry K.W."/>
            <person name="Cichocki N."/>
            <person name="Veneault-Fourrey C."/>
            <person name="LaButti K."/>
            <person name="Lindquist E.A."/>
            <person name="Lipzen A."/>
            <person name="Lundell T."/>
            <person name="Morin E."/>
            <person name="Murat C."/>
            <person name="Riley R."/>
            <person name="Ohm R."/>
            <person name="Sun H."/>
            <person name="Tunlid A."/>
            <person name="Henrissat B."/>
            <person name="Grigoriev I.V."/>
            <person name="Hibbett D.S."/>
            <person name="Martin F."/>
        </authorList>
    </citation>
    <scope>NUCLEOTIDE SEQUENCE [LARGE SCALE GENOMIC DNA]</scope>
    <source>
        <strain evidence="3">Ve08.2h10</strain>
    </source>
</reference>
<dbReference type="InterPro" id="IPR001650">
    <property type="entry name" value="Helicase_C-like"/>
</dbReference>
<dbReference type="InterPro" id="IPR027417">
    <property type="entry name" value="P-loop_NTPase"/>
</dbReference>
<dbReference type="OrthoDB" id="10261556at2759"/>
<dbReference type="AlphaFoldDB" id="A0A0D0D6D5"/>
<gene>
    <name evidence="2" type="ORF">PAXRUDRAFT_161852</name>
</gene>
<dbReference type="SUPFAM" id="SSF52540">
    <property type="entry name" value="P-loop containing nucleoside triphosphate hydrolases"/>
    <property type="match status" value="1"/>
</dbReference>
<accession>A0A0D0D6D5</accession>
<name>A0A0D0D6D5_9AGAM</name>
<feature type="non-terminal residue" evidence="2">
    <location>
        <position position="1"/>
    </location>
</feature>
<dbReference type="Gene3D" id="3.40.50.300">
    <property type="entry name" value="P-loop containing nucleotide triphosphate hydrolases"/>
    <property type="match status" value="1"/>
</dbReference>
<dbReference type="EMBL" id="KN826339">
    <property type="protein sequence ID" value="KIK79231.1"/>
    <property type="molecule type" value="Genomic_DNA"/>
</dbReference>
<sequence length="181" mass="20520">LVVFCRSSDQPNIKIRVRKIRYTLSSYTDLVFLIPAGFKVSDPPPQKLLIFFNNIPESINAACSLCQCLPLELRVKIKWFNADMSTTYKEAELENLVSSETWGLCTTASFGMGMDVADIFLVIQWRATCKITALWQRFGRAIQNQEITGTALLLAEKQYFDDEQEAKWLGKRDGSKHGSAK</sequence>
<protein>
    <recommendedName>
        <fullName evidence="1">Helicase C-terminal domain-containing protein</fullName>
    </recommendedName>
</protein>
<dbReference type="PROSITE" id="PS51194">
    <property type="entry name" value="HELICASE_CTER"/>
    <property type="match status" value="1"/>
</dbReference>
<keyword evidence="3" id="KW-1185">Reference proteome</keyword>
<evidence type="ECO:0000313" key="3">
    <source>
        <dbReference type="Proteomes" id="UP000054538"/>
    </source>
</evidence>
<dbReference type="InParanoid" id="A0A0D0D6D5"/>
<feature type="domain" description="Helicase C-terminal" evidence="1">
    <location>
        <begin position="32"/>
        <end position="181"/>
    </location>
</feature>
<proteinExistence type="predicted"/>
<evidence type="ECO:0000259" key="1">
    <source>
        <dbReference type="PROSITE" id="PS51194"/>
    </source>
</evidence>
<reference evidence="2 3" key="1">
    <citation type="submission" date="2014-04" db="EMBL/GenBank/DDBJ databases">
        <authorList>
            <consortium name="DOE Joint Genome Institute"/>
            <person name="Kuo A."/>
            <person name="Kohler A."/>
            <person name="Jargeat P."/>
            <person name="Nagy L.G."/>
            <person name="Floudas D."/>
            <person name="Copeland A."/>
            <person name="Barry K.W."/>
            <person name="Cichocki N."/>
            <person name="Veneault-Fourrey C."/>
            <person name="LaButti K."/>
            <person name="Lindquist E.A."/>
            <person name="Lipzen A."/>
            <person name="Lundell T."/>
            <person name="Morin E."/>
            <person name="Murat C."/>
            <person name="Sun H."/>
            <person name="Tunlid A."/>
            <person name="Henrissat B."/>
            <person name="Grigoriev I.V."/>
            <person name="Hibbett D.S."/>
            <person name="Martin F."/>
            <person name="Nordberg H.P."/>
            <person name="Cantor M.N."/>
            <person name="Hua S.X."/>
        </authorList>
    </citation>
    <scope>NUCLEOTIDE SEQUENCE [LARGE SCALE GENOMIC DNA]</scope>
    <source>
        <strain evidence="2 3">Ve08.2h10</strain>
    </source>
</reference>